<dbReference type="Gene3D" id="3.40.50.1820">
    <property type="entry name" value="alpha/beta hydrolase"/>
    <property type="match status" value="1"/>
</dbReference>
<dbReference type="PANTHER" id="PTHR48182:SF2">
    <property type="entry name" value="PROTEIN SERAC1"/>
    <property type="match status" value="1"/>
</dbReference>
<dbReference type="InterPro" id="IPR052374">
    <property type="entry name" value="SERAC1"/>
</dbReference>
<dbReference type="EMBL" id="MU854481">
    <property type="protein sequence ID" value="KAK4034393.1"/>
    <property type="molecule type" value="Genomic_DNA"/>
</dbReference>
<evidence type="ECO:0000256" key="3">
    <source>
        <dbReference type="ARBA" id="ARBA00004370"/>
    </source>
</evidence>
<name>A0AAN6SP49_9PEZI</name>
<reference evidence="8" key="1">
    <citation type="journal article" date="2023" name="Mol. Phylogenet. Evol.">
        <title>Genome-scale phylogeny and comparative genomics of the fungal order Sordariales.</title>
        <authorList>
            <person name="Hensen N."/>
            <person name="Bonometti L."/>
            <person name="Westerberg I."/>
            <person name="Brannstrom I.O."/>
            <person name="Guillou S."/>
            <person name="Cros-Aarteil S."/>
            <person name="Calhoun S."/>
            <person name="Haridas S."/>
            <person name="Kuo A."/>
            <person name="Mondo S."/>
            <person name="Pangilinan J."/>
            <person name="Riley R."/>
            <person name="LaButti K."/>
            <person name="Andreopoulos B."/>
            <person name="Lipzen A."/>
            <person name="Chen C."/>
            <person name="Yan M."/>
            <person name="Daum C."/>
            <person name="Ng V."/>
            <person name="Clum A."/>
            <person name="Steindorff A."/>
            <person name="Ohm R.A."/>
            <person name="Martin F."/>
            <person name="Silar P."/>
            <person name="Natvig D.O."/>
            <person name="Lalanne C."/>
            <person name="Gautier V."/>
            <person name="Ament-Velasquez S.L."/>
            <person name="Kruys A."/>
            <person name="Hutchinson M.I."/>
            <person name="Powell A.J."/>
            <person name="Barry K."/>
            <person name="Miller A.N."/>
            <person name="Grigoriev I.V."/>
            <person name="Debuchy R."/>
            <person name="Gladieux P."/>
            <person name="Hiltunen Thoren M."/>
            <person name="Johannesson H."/>
        </authorList>
    </citation>
    <scope>NUCLEOTIDE SEQUENCE [LARGE SCALE GENOMIC DNA]</scope>
    <source>
        <strain evidence="8">CBS 284.82</strain>
    </source>
</reference>
<comment type="subcellular location">
    <subcellularLocation>
        <location evidence="2">Endoplasmic reticulum</location>
    </subcellularLocation>
    <subcellularLocation>
        <location evidence="3">Membrane</location>
    </subcellularLocation>
    <subcellularLocation>
        <location evidence="1">Mitochondrion</location>
    </subcellularLocation>
</comment>
<keyword evidence="8" id="KW-1185">Reference proteome</keyword>
<dbReference type="Proteomes" id="UP001303115">
    <property type="component" value="Unassembled WGS sequence"/>
</dbReference>
<evidence type="ECO:0000256" key="6">
    <source>
        <dbReference type="ARBA" id="ARBA00023136"/>
    </source>
</evidence>
<dbReference type="GO" id="GO:0005783">
    <property type="term" value="C:endoplasmic reticulum"/>
    <property type="evidence" value="ECO:0007669"/>
    <property type="project" value="UniProtKB-SubCell"/>
</dbReference>
<proteinExistence type="predicted"/>
<dbReference type="GO" id="GO:0005739">
    <property type="term" value="C:mitochondrion"/>
    <property type="evidence" value="ECO:0007669"/>
    <property type="project" value="UniProtKB-SubCell"/>
</dbReference>
<keyword evidence="6" id="KW-0472">Membrane</keyword>
<gene>
    <name evidence="7" type="ORF">C8A01DRAFT_49201</name>
</gene>
<evidence type="ECO:0000256" key="4">
    <source>
        <dbReference type="ARBA" id="ARBA00022824"/>
    </source>
</evidence>
<evidence type="ECO:0000313" key="8">
    <source>
        <dbReference type="Proteomes" id="UP001303115"/>
    </source>
</evidence>
<dbReference type="AlphaFoldDB" id="A0AAN6SP49"/>
<protein>
    <recommendedName>
        <fullName evidence="9">DUF676 domain-containing protein</fullName>
    </recommendedName>
</protein>
<dbReference type="SUPFAM" id="SSF53474">
    <property type="entry name" value="alpha/beta-Hydrolases"/>
    <property type="match status" value="1"/>
</dbReference>
<dbReference type="InterPro" id="IPR029058">
    <property type="entry name" value="AB_hydrolase_fold"/>
</dbReference>
<evidence type="ECO:0000256" key="5">
    <source>
        <dbReference type="ARBA" id="ARBA00023128"/>
    </source>
</evidence>
<organism evidence="7 8">
    <name type="scientific">Parachaetomium inaequale</name>
    <dbReference type="NCBI Taxonomy" id="2588326"/>
    <lineage>
        <taxon>Eukaryota</taxon>
        <taxon>Fungi</taxon>
        <taxon>Dikarya</taxon>
        <taxon>Ascomycota</taxon>
        <taxon>Pezizomycotina</taxon>
        <taxon>Sordariomycetes</taxon>
        <taxon>Sordariomycetidae</taxon>
        <taxon>Sordariales</taxon>
        <taxon>Chaetomiaceae</taxon>
        <taxon>Parachaetomium</taxon>
    </lineage>
</organism>
<accession>A0AAN6SP49</accession>
<sequence length="331" mass="36151">MSLKHLLNLVHPGHEEFPSGIKGLHAPADAVVDVVFIHDLNGDREQSWTAQGASEPWPKTLLPAKLPTARVLTFGYDVMHPTKWRGVVSQNRIGDHAGNLLASLASLREADGTNERPILFVCHGLGGLVCEDALVMSKQKPEPYLRAIQQSTRGIAFLGTPHQGSNIADWYERWGRRLGHFRPTNLDIVSVLHRESEVLARIQNSFHTMLKARTVQALPPIEIACFYEELPLPGIGLAVSMQSAVCPGCGVPIGIHANHTDMTKFVGAHDPGFVALSRELGRWVREISRTAMQNAKPPSESFLKGGQGAARAWGPGGWQICHFSGVLLFGV</sequence>
<keyword evidence="5" id="KW-0496">Mitochondrion</keyword>
<evidence type="ECO:0008006" key="9">
    <source>
        <dbReference type="Google" id="ProtNLM"/>
    </source>
</evidence>
<evidence type="ECO:0000313" key="7">
    <source>
        <dbReference type="EMBL" id="KAK4034393.1"/>
    </source>
</evidence>
<dbReference type="PANTHER" id="PTHR48182">
    <property type="entry name" value="PROTEIN SERAC1"/>
    <property type="match status" value="1"/>
</dbReference>
<evidence type="ECO:0000256" key="1">
    <source>
        <dbReference type="ARBA" id="ARBA00004173"/>
    </source>
</evidence>
<dbReference type="GO" id="GO:0016020">
    <property type="term" value="C:membrane"/>
    <property type="evidence" value="ECO:0007669"/>
    <property type="project" value="UniProtKB-SubCell"/>
</dbReference>
<evidence type="ECO:0000256" key="2">
    <source>
        <dbReference type="ARBA" id="ARBA00004240"/>
    </source>
</evidence>
<keyword evidence="4" id="KW-0256">Endoplasmic reticulum</keyword>
<comment type="caution">
    <text evidence="7">The sequence shown here is derived from an EMBL/GenBank/DDBJ whole genome shotgun (WGS) entry which is preliminary data.</text>
</comment>